<evidence type="ECO:0000256" key="3">
    <source>
        <dbReference type="ARBA" id="ARBA00022771"/>
    </source>
</evidence>
<keyword evidence="8" id="KW-1185">Reference proteome</keyword>
<accession>A0AA39LU79</accession>
<dbReference type="InterPro" id="IPR013087">
    <property type="entry name" value="Znf_C2H2_type"/>
</dbReference>
<dbReference type="GO" id="GO:0000978">
    <property type="term" value="F:RNA polymerase II cis-regulatory region sequence-specific DNA binding"/>
    <property type="evidence" value="ECO:0007669"/>
    <property type="project" value="TreeGrafter"/>
</dbReference>
<protein>
    <recommendedName>
        <fullName evidence="6">C2H2-type domain-containing protein</fullName>
    </recommendedName>
</protein>
<keyword evidence="2" id="KW-0677">Repeat</keyword>
<evidence type="ECO:0000256" key="1">
    <source>
        <dbReference type="ARBA" id="ARBA00022723"/>
    </source>
</evidence>
<name>A0AA39LU79_9BILA</name>
<dbReference type="FunFam" id="3.30.160.60:FF:000340">
    <property type="entry name" value="zinc finger protein 473 isoform X1"/>
    <property type="match status" value="1"/>
</dbReference>
<dbReference type="InterPro" id="IPR036236">
    <property type="entry name" value="Znf_C2H2_sf"/>
</dbReference>
<feature type="domain" description="C2H2-type" evidence="6">
    <location>
        <begin position="178"/>
        <end position="205"/>
    </location>
</feature>
<evidence type="ECO:0000256" key="5">
    <source>
        <dbReference type="PROSITE-ProRule" id="PRU00042"/>
    </source>
</evidence>
<dbReference type="Gene3D" id="3.30.160.60">
    <property type="entry name" value="Classic Zinc Finger"/>
    <property type="match status" value="2"/>
</dbReference>
<organism evidence="7 8">
    <name type="scientific">Steinernema hermaphroditum</name>
    <dbReference type="NCBI Taxonomy" id="289476"/>
    <lineage>
        <taxon>Eukaryota</taxon>
        <taxon>Metazoa</taxon>
        <taxon>Ecdysozoa</taxon>
        <taxon>Nematoda</taxon>
        <taxon>Chromadorea</taxon>
        <taxon>Rhabditida</taxon>
        <taxon>Tylenchina</taxon>
        <taxon>Panagrolaimomorpha</taxon>
        <taxon>Strongyloidoidea</taxon>
        <taxon>Steinernematidae</taxon>
        <taxon>Steinernema</taxon>
    </lineage>
</organism>
<gene>
    <name evidence="7" type="ORF">QR680_004585</name>
</gene>
<feature type="domain" description="C2H2-type" evidence="6">
    <location>
        <begin position="148"/>
        <end position="178"/>
    </location>
</feature>
<keyword evidence="1" id="KW-0479">Metal-binding</keyword>
<dbReference type="GO" id="GO:0005667">
    <property type="term" value="C:transcription regulator complex"/>
    <property type="evidence" value="ECO:0007669"/>
    <property type="project" value="TreeGrafter"/>
</dbReference>
<dbReference type="PROSITE" id="PS50157">
    <property type="entry name" value="ZINC_FINGER_C2H2_2"/>
    <property type="match status" value="3"/>
</dbReference>
<dbReference type="SMART" id="SM00355">
    <property type="entry name" value="ZnF_C2H2"/>
    <property type="match status" value="3"/>
</dbReference>
<dbReference type="PANTHER" id="PTHR14003">
    <property type="entry name" value="TRANSCRIPTIONAL REPRESSOR PROTEIN YY"/>
    <property type="match status" value="1"/>
</dbReference>
<dbReference type="AlphaFoldDB" id="A0AA39LU79"/>
<reference evidence="7" key="1">
    <citation type="submission" date="2023-06" db="EMBL/GenBank/DDBJ databases">
        <title>Genomic analysis of the entomopathogenic nematode Steinernema hermaphroditum.</title>
        <authorList>
            <person name="Schwarz E.M."/>
            <person name="Heppert J.K."/>
            <person name="Baniya A."/>
            <person name="Schwartz H.T."/>
            <person name="Tan C.-H."/>
            <person name="Antoshechkin I."/>
            <person name="Sternberg P.W."/>
            <person name="Goodrich-Blair H."/>
            <person name="Dillman A.R."/>
        </authorList>
    </citation>
    <scope>NUCLEOTIDE SEQUENCE</scope>
    <source>
        <strain evidence="7">PS9179</strain>
        <tissue evidence="7">Whole animal</tissue>
    </source>
</reference>
<comment type="caution">
    <text evidence="7">The sequence shown here is derived from an EMBL/GenBank/DDBJ whole genome shotgun (WGS) entry which is preliminary data.</text>
</comment>
<evidence type="ECO:0000313" key="7">
    <source>
        <dbReference type="EMBL" id="KAK0409505.1"/>
    </source>
</evidence>
<dbReference type="SUPFAM" id="SSF57667">
    <property type="entry name" value="beta-beta-alpha zinc fingers"/>
    <property type="match status" value="2"/>
</dbReference>
<evidence type="ECO:0000259" key="6">
    <source>
        <dbReference type="PROSITE" id="PS50157"/>
    </source>
</evidence>
<dbReference type="PROSITE" id="PS00028">
    <property type="entry name" value="ZINC_FINGER_C2H2_1"/>
    <property type="match status" value="2"/>
</dbReference>
<sequence length="234" mass="26521">MILSSQHSAYPTWQLDCAKTNNNSTFQRKEDDLLGSVDDSSTHLQNTHSYVLHNPDTWTGVDCHEGELPDILNDGDFHQGDQTPYFGIGANCTVVSVVSSSNWAEDCVPVLVNTSKLTPVEIDTVPADFTGSTRKNRRRPSRPWVSAYKCTYSQHCNMMFHTKRQLTKHLREHDPQPHKCVFCGKAFKEMSKRNRHYVVHTGRKDFKCDICGTAFSTRGNMLAHAKRLHKTANP</sequence>
<dbReference type="Proteomes" id="UP001175271">
    <property type="component" value="Unassembled WGS sequence"/>
</dbReference>
<keyword evidence="4" id="KW-0862">Zinc</keyword>
<dbReference type="PANTHER" id="PTHR14003:SF19">
    <property type="entry name" value="YY2 TRANSCRIPTION FACTOR"/>
    <property type="match status" value="1"/>
</dbReference>
<evidence type="ECO:0000313" key="8">
    <source>
        <dbReference type="Proteomes" id="UP001175271"/>
    </source>
</evidence>
<dbReference type="GO" id="GO:0008270">
    <property type="term" value="F:zinc ion binding"/>
    <property type="evidence" value="ECO:0007669"/>
    <property type="project" value="UniProtKB-KW"/>
</dbReference>
<feature type="domain" description="C2H2-type" evidence="6">
    <location>
        <begin position="206"/>
        <end position="234"/>
    </location>
</feature>
<keyword evidence="3 5" id="KW-0863">Zinc-finger</keyword>
<dbReference type="GO" id="GO:0000785">
    <property type="term" value="C:chromatin"/>
    <property type="evidence" value="ECO:0007669"/>
    <property type="project" value="TreeGrafter"/>
</dbReference>
<dbReference type="EMBL" id="JAUCMV010000003">
    <property type="protein sequence ID" value="KAK0409505.1"/>
    <property type="molecule type" value="Genomic_DNA"/>
</dbReference>
<proteinExistence type="predicted"/>
<evidence type="ECO:0000256" key="4">
    <source>
        <dbReference type="ARBA" id="ARBA00022833"/>
    </source>
</evidence>
<dbReference type="GO" id="GO:0031519">
    <property type="term" value="C:PcG protein complex"/>
    <property type="evidence" value="ECO:0007669"/>
    <property type="project" value="TreeGrafter"/>
</dbReference>
<evidence type="ECO:0000256" key="2">
    <source>
        <dbReference type="ARBA" id="ARBA00022737"/>
    </source>
</evidence>
<dbReference type="Pfam" id="PF00096">
    <property type="entry name" value="zf-C2H2"/>
    <property type="match status" value="1"/>
</dbReference>
<dbReference type="GO" id="GO:0000981">
    <property type="term" value="F:DNA-binding transcription factor activity, RNA polymerase II-specific"/>
    <property type="evidence" value="ECO:0007669"/>
    <property type="project" value="TreeGrafter"/>
</dbReference>